<evidence type="ECO:0000256" key="7">
    <source>
        <dbReference type="SAM" id="SignalP"/>
    </source>
</evidence>
<keyword evidence="1 4" id="KW-0245">EGF-like domain</keyword>
<dbReference type="InterPro" id="IPR013320">
    <property type="entry name" value="ConA-like_dom_sf"/>
</dbReference>
<feature type="compositionally biased region" description="Basic residues" evidence="6">
    <location>
        <begin position="143"/>
        <end position="156"/>
    </location>
</feature>
<dbReference type="SUPFAM" id="SSF49899">
    <property type="entry name" value="Concanavalin A-like lectins/glucanases"/>
    <property type="match status" value="3"/>
</dbReference>
<dbReference type="InterPro" id="IPR013032">
    <property type="entry name" value="EGF-like_CS"/>
</dbReference>
<evidence type="ECO:0008006" key="12">
    <source>
        <dbReference type="Google" id="ProtNLM"/>
    </source>
</evidence>
<protein>
    <recommendedName>
        <fullName evidence="12">Pikachurin</fullName>
    </recommendedName>
</protein>
<dbReference type="SMART" id="SM00179">
    <property type="entry name" value="EGF_CA"/>
    <property type="match status" value="4"/>
</dbReference>
<dbReference type="InterPro" id="IPR001791">
    <property type="entry name" value="Laminin_G"/>
</dbReference>
<feature type="disulfide bond" evidence="5">
    <location>
        <begin position="820"/>
        <end position="847"/>
    </location>
</feature>
<feature type="domain" description="Laminin G" evidence="8">
    <location>
        <begin position="449"/>
        <end position="628"/>
    </location>
</feature>
<dbReference type="SMART" id="SM00282">
    <property type="entry name" value="LamG"/>
    <property type="match status" value="3"/>
</dbReference>
<feature type="disulfide bond" evidence="4">
    <location>
        <begin position="193"/>
        <end position="210"/>
    </location>
</feature>
<dbReference type="Pfam" id="PF00054">
    <property type="entry name" value="Laminin_G_1"/>
    <property type="match status" value="3"/>
</dbReference>
<feature type="compositionally biased region" description="Polar residues" evidence="6">
    <location>
        <begin position="115"/>
        <end position="133"/>
    </location>
</feature>
<dbReference type="CDD" id="cd00054">
    <property type="entry name" value="EGF_CA"/>
    <property type="match status" value="4"/>
</dbReference>
<comment type="caution">
    <text evidence="10">The sequence shown here is derived from an EMBL/GenBank/DDBJ whole genome shotgun (WGS) entry which is preliminary data.</text>
</comment>
<dbReference type="Gene3D" id="2.10.25.10">
    <property type="entry name" value="Laminin"/>
    <property type="match status" value="4"/>
</dbReference>
<evidence type="ECO:0000256" key="1">
    <source>
        <dbReference type="ARBA" id="ARBA00022536"/>
    </source>
</evidence>
<evidence type="ECO:0000256" key="2">
    <source>
        <dbReference type="ARBA" id="ARBA00022737"/>
    </source>
</evidence>
<keyword evidence="3 4" id="KW-1015">Disulfide bond</keyword>
<dbReference type="Pfam" id="PF00008">
    <property type="entry name" value="EGF"/>
    <property type="match status" value="2"/>
</dbReference>
<dbReference type="Gene3D" id="2.60.120.200">
    <property type="match status" value="3"/>
</dbReference>
<dbReference type="Proteomes" id="UP000749559">
    <property type="component" value="Unassembled WGS sequence"/>
</dbReference>
<evidence type="ECO:0000256" key="5">
    <source>
        <dbReference type="PROSITE-ProRule" id="PRU00122"/>
    </source>
</evidence>
<dbReference type="CDD" id="cd00110">
    <property type="entry name" value="LamG"/>
    <property type="match status" value="3"/>
</dbReference>
<keyword evidence="11" id="KW-1185">Reference proteome</keyword>
<reference evidence="10" key="1">
    <citation type="submission" date="2022-03" db="EMBL/GenBank/DDBJ databases">
        <authorList>
            <person name="Martin C."/>
        </authorList>
    </citation>
    <scope>NUCLEOTIDE SEQUENCE</scope>
</reference>
<gene>
    <name evidence="10" type="ORF">OFUS_LOCUS2000</name>
</gene>
<dbReference type="EMBL" id="CAIIXF020000001">
    <property type="protein sequence ID" value="CAH1774566.1"/>
    <property type="molecule type" value="Genomic_DNA"/>
</dbReference>
<feature type="domain" description="Laminin G" evidence="8">
    <location>
        <begin position="667"/>
        <end position="847"/>
    </location>
</feature>
<comment type="caution">
    <text evidence="4">Lacks conserved residue(s) required for the propagation of feature annotation.</text>
</comment>
<dbReference type="PANTHER" id="PTHR15036:SF85">
    <property type="entry name" value="SP2353, ISOFORM A"/>
    <property type="match status" value="1"/>
</dbReference>
<evidence type="ECO:0000259" key="9">
    <source>
        <dbReference type="PROSITE" id="PS50026"/>
    </source>
</evidence>
<dbReference type="PROSITE" id="PS50026">
    <property type="entry name" value="EGF_3"/>
    <property type="match status" value="3"/>
</dbReference>
<feature type="domain" description="EGF-like" evidence="9">
    <location>
        <begin position="184"/>
        <end position="222"/>
    </location>
</feature>
<feature type="domain" description="EGF-like" evidence="9">
    <location>
        <begin position="625"/>
        <end position="660"/>
    </location>
</feature>
<evidence type="ECO:0000256" key="4">
    <source>
        <dbReference type="PROSITE-ProRule" id="PRU00076"/>
    </source>
</evidence>
<dbReference type="SUPFAM" id="SSF57196">
    <property type="entry name" value="EGF/Laminin"/>
    <property type="match status" value="1"/>
</dbReference>
<feature type="disulfide bond" evidence="4">
    <location>
        <begin position="434"/>
        <end position="443"/>
    </location>
</feature>
<evidence type="ECO:0000259" key="8">
    <source>
        <dbReference type="PROSITE" id="PS50025"/>
    </source>
</evidence>
<feature type="domain" description="Laminin G" evidence="8">
    <location>
        <begin position="227"/>
        <end position="406"/>
    </location>
</feature>
<dbReference type="GO" id="GO:0016020">
    <property type="term" value="C:membrane"/>
    <property type="evidence" value="ECO:0007669"/>
    <property type="project" value="UniProtKB-SubCell"/>
</dbReference>
<feature type="domain" description="EGF-like" evidence="9">
    <location>
        <begin position="407"/>
        <end position="444"/>
    </location>
</feature>
<dbReference type="PANTHER" id="PTHR15036">
    <property type="entry name" value="PIKACHURIN-LIKE PROTEIN"/>
    <property type="match status" value="1"/>
</dbReference>
<feature type="signal peptide" evidence="7">
    <location>
        <begin position="1"/>
        <end position="23"/>
    </location>
</feature>
<proteinExistence type="predicted"/>
<feature type="disulfide bond" evidence="4">
    <location>
        <begin position="212"/>
        <end position="221"/>
    </location>
</feature>
<name>A0A8S4N1K8_OWEFU</name>
<dbReference type="SMART" id="SM00181">
    <property type="entry name" value="EGF"/>
    <property type="match status" value="4"/>
</dbReference>
<dbReference type="InterPro" id="IPR000742">
    <property type="entry name" value="EGF"/>
</dbReference>
<dbReference type="PROSITE" id="PS50025">
    <property type="entry name" value="LAM_G_DOMAIN"/>
    <property type="match status" value="3"/>
</dbReference>
<accession>A0A8S4N1K8</accession>
<evidence type="ECO:0000313" key="11">
    <source>
        <dbReference type="Proteomes" id="UP000749559"/>
    </source>
</evidence>
<organism evidence="10 11">
    <name type="scientific">Owenia fusiformis</name>
    <name type="common">Polychaete worm</name>
    <dbReference type="NCBI Taxonomy" id="6347"/>
    <lineage>
        <taxon>Eukaryota</taxon>
        <taxon>Metazoa</taxon>
        <taxon>Spiralia</taxon>
        <taxon>Lophotrochozoa</taxon>
        <taxon>Annelida</taxon>
        <taxon>Polychaeta</taxon>
        <taxon>Sedentaria</taxon>
        <taxon>Canalipalpata</taxon>
        <taxon>Sabellida</taxon>
        <taxon>Oweniida</taxon>
        <taxon>Oweniidae</taxon>
        <taxon>Owenia</taxon>
    </lineage>
</organism>
<dbReference type="PROSITE" id="PS00022">
    <property type="entry name" value="EGF_1"/>
    <property type="match status" value="2"/>
</dbReference>
<feature type="chain" id="PRO_5035816156" description="Pikachurin" evidence="7">
    <location>
        <begin position="24"/>
        <end position="848"/>
    </location>
</feature>
<dbReference type="Pfam" id="PF12661">
    <property type="entry name" value="hEGF"/>
    <property type="match status" value="1"/>
</dbReference>
<dbReference type="OrthoDB" id="10014052at2759"/>
<evidence type="ECO:0000256" key="3">
    <source>
        <dbReference type="ARBA" id="ARBA00023157"/>
    </source>
</evidence>
<keyword evidence="7" id="KW-0732">Signal</keyword>
<keyword evidence="2" id="KW-0677">Repeat</keyword>
<feature type="region of interest" description="Disordered" evidence="6">
    <location>
        <begin position="100"/>
        <end position="168"/>
    </location>
</feature>
<dbReference type="GO" id="GO:0005509">
    <property type="term" value="F:calcium ion binding"/>
    <property type="evidence" value="ECO:0007669"/>
    <property type="project" value="InterPro"/>
</dbReference>
<feature type="disulfide bond" evidence="4">
    <location>
        <begin position="650"/>
        <end position="659"/>
    </location>
</feature>
<evidence type="ECO:0000313" key="10">
    <source>
        <dbReference type="EMBL" id="CAH1774566.1"/>
    </source>
</evidence>
<dbReference type="AlphaFoldDB" id="A0A8S4N1K8"/>
<dbReference type="InterPro" id="IPR001881">
    <property type="entry name" value="EGF-like_Ca-bd_dom"/>
</dbReference>
<evidence type="ECO:0000256" key="6">
    <source>
        <dbReference type="SAM" id="MobiDB-lite"/>
    </source>
</evidence>
<dbReference type="PROSITE" id="PS01186">
    <property type="entry name" value="EGF_2"/>
    <property type="match status" value="1"/>
</dbReference>
<sequence>MISGGRLWPMVIAFSFIISEIIAKQRPVPFFQGHCKEHSVCRHICVESSPGGYHCECKHGYSLHHDGFDCVVAGEEESSDHMVDPQQSLAQELHPKAIPYSPPYNIIQNDGAGHQNYQSDGASQTDNTSNEIDQTSRKDPKVNKAKRKRKKQKHQRDKNPTNIQDDEEEGNVINELGLTIPPVRFHSCRDLICHNGGQCVRDEMRDGYRCQCLLNYHGQFCEQESMVRYPRLIGSGYVAFPVLRNAYKEFSATIEFRPELNNGLLLFSSEHVDAKADFFSVALIDGYAEFRFDCGTGPAVIKSSNKIILGQWNRVTVHRDEWNGWMRLNGAEQVKGRSKGIYSRITLRQDLYLGGYTNSSAIGPRVGMRWGFVGCIRKLQINHRVYDMRKGAYVGDAIHGIDVSECSAHICDNVLCANGGTCQARAADDYICLCQLGTIGRHCEEKIEIHVPKFHGNSYLQYNGLRRTALTYTDIDIVFKPEKRDGLILYNGYTLDRTGDFISLALQDGFVEFRFDLGTGPAIIRSKEVIDLGKWHEVKISRTGREGYMQVDKQDRVEGMSMGAYVQLTLLQDLFLGGHRNFDETNKYTAATDGFTGCIQKVTINDKPLKLFDELFYGINVENCDHPCVTQPCINGGHCVPFKDFYKCSCPLGFESEQCEFRVSEPILVPMFQGESYLLYSDKELNERVAGNKIDIQIKMKTSTPDGLIFWSSHGDLSSSADYIALGLSGGHIRFSYNLGSGEVIIQDNHTRIDDGKWHKIKAQRVNQIGYVEIDGKDVVEGTSPGRLKQLQTDGALYIGGIPDMVHRTHRKYTKGFIGCIHQLTLATDYHVQLTGEASDGQNIQPCS</sequence>
<dbReference type="InterPro" id="IPR050372">
    <property type="entry name" value="Neurexin-related_CASP"/>
</dbReference>